<protein>
    <submittedName>
        <fullName evidence="4">ABC transporter ATP-binding protein</fullName>
    </submittedName>
</protein>
<dbReference type="InterPro" id="IPR017871">
    <property type="entry name" value="ABC_transporter-like_CS"/>
</dbReference>
<dbReference type="CDD" id="cd03216">
    <property type="entry name" value="ABC_Carb_Monos_I"/>
    <property type="match status" value="1"/>
</dbReference>
<dbReference type="Pfam" id="PF00005">
    <property type="entry name" value="ABC_tran"/>
    <property type="match status" value="2"/>
</dbReference>
<dbReference type="InterPro" id="IPR027417">
    <property type="entry name" value="P-loop_NTPase"/>
</dbReference>
<dbReference type="InterPro" id="IPR003593">
    <property type="entry name" value="AAA+_ATPase"/>
</dbReference>
<reference evidence="4 5" key="1">
    <citation type="journal article" date="2019" name="Int. J. Syst. Evol. Microbiol.">
        <title>The Global Catalogue of Microorganisms (GCM) 10K type strain sequencing project: providing services to taxonomists for standard genome sequencing and annotation.</title>
        <authorList>
            <consortium name="The Broad Institute Genomics Platform"/>
            <consortium name="The Broad Institute Genome Sequencing Center for Infectious Disease"/>
            <person name="Wu L."/>
            <person name="Ma J."/>
        </authorList>
    </citation>
    <scope>NUCLEOTIDE SEQUENCE [LARGE SCALE GENOMIC DNA]</scope>
    <source>
        <strain evidence="4 5">JCM 8201</strain>
    </source>
</reference>
<dbReference type="PANTHER" id="PTHR43790">
    <property type="entry name" value="CARBOHYDRATE TRANSPORT ATP-BINDING PROTEIN MG119-RELATED"/>
    <property type="match status" value="1"/>
</dbReference>
<evidence type="ECO:0000259" key="3">
    <source>
        <dbReference type="PROSITE" id="PS50893"/>
    </source>
</evidence>
<evidence type="ECO:0000313" key="4">
    <source>
        <dbReference type="EMBL" id="GAA2718159.1"/>
    </source>
</evidence>
<dbReference type="InterPro" id="IPR050107">
    <property type="entry name" value="ABC_carbohydrate_import_ATPase"/>
</dbReference>
<dbReference type="RefSeq" id="WP_344447983.1">
    <property type="nucleotide sequence ID" value="NZ_BAAATZ010000001.1"/>
</dbReference>
<accession>A0ABN3TU96</accession>
<dbReference type="GO" id="GO:0005524">
    <property type="term" value="F:ATP binding"/>
    <property type="evidence" value="ECO:0007669"/>
    <property type="project" value="UniProtKB-KW"/>
</dbReference>
<evidence type="ECO:0000256" key="2">
    <source>
        <dbReference type="ARBA" id="ARBA00022840"/>
    </source>
</evidence>
<feature type="domain" description="ABC transporter" evidence="3">
    <location>
        <begin position="256"/>
        <end position="500"/>
    </location>
</feature>
<proteinExistence type="predicted"/>
<dbReference type="CDD" id="cd03215">
    <property type="entry name" value="ABC_Carb_Monos_II"/>
    <property type="match status" value="1"/>
</dbReference>
<dbReference type="InterPro" id="IPR003439">
    <property type="entry name" value="ABC_transporter-like_ATP-bd"/>
</dbReference>
<evidence type="ECO:0000313" key="5">
    <source>
        <dbReference type="Proteomes" id="UP001501842"/>
    </source>
</evidence>
<dbReference type="Proteomes" id="UP001501842">
    <property type="component" value="Unassembled WGS sequence"/>
</dbReference>
<gene>
    <name evidence="4" type="ORF">GCM10010439_00590</name>
</gene>
<dbReference type="Gene3D" id="3.40.50.300">
    <property type="entry name" value="P-loop containing nucleotide triphosphate hydrolases"/>
    <property type="match status" value="2"/>
</dbReference>
<organism evidence="4 5">
    <name type="scientific">Actinocorallia aurantiaca</name>
    <dbReference type="NCBI Taxonomy" id="46204"/>
    <lineage>
        <taxon>Bacteria</taxon>
        <taxon>Bacillati</taxon>
        <taxon>Actinomycetota</taxon>
        <taxon>Actinomycetes</taxon>
        <taxon>Streptosporangiales</taxon>
        <taxon>Thermomonosporaceae</taxon>
        <taxon>Actinocorallia</taxon>
    </lineage>
</organism>
<dbReference type="PROSITE" id="PS00211">
    <property type="entry name" value="ABC_TRANSPORTER_1"/>
    <property type="match status" value="1"/>
</dbReference>
<name>A0ABN3TU96_9ACTN</name>
<dbReference type="SUPFAM" id="SSF52540">
    <property type="entry name" value="P-loop containing nucleoside triphosphate hydrolases"/>
    <property type="match status" value="2"/>
</dbReference>
<keyword evidence="5" id="KW-1185">Reference proteome</keyword>
<keyword evidence="2 4" id="KW-0067">ATP-binding</keyword>
<evidence type="ECO:0000256" key="1">
    <source>
        <dbReference type="ARBA" id="ARBA00022741"/>
    </source>
</evidence>
<sequence length="506" mass="54764">MALELRGITKRFGALVANDAIDLEVRPGEIHCLLGENGAGKSTLMNILYGLYQPDEGEIRINGKPLRLDGPRSAINAGIGMVHQHFMLVPVFTVAENVMLGDERVKGPFLDHRSARGHVREVSERYGLAVDPDATVGDLPVGVQQRVEIVKALTRDAKVLILDEPTAVLTPQETRELFTVMRRLREAGTAIVFITHKLKEVKAIADRITVIRRGKVVGTATPDASEAELASLMVGRQVRLRVEKTPARASSAGPAFSVRDLTVRNLAGQAVVDGIGFDIMPGEVLGVAGVQGNGQTELAQAILGLITPEHGSIVLDGVDLSAKSPRDRLRAGLGFVPEDRGHDGLVGTSSVAENLVLDLYDRPEFGRRGSMDLKAVRRNAAERVEEFDIRTTSIDQPVGRLSGGNQQKVVVAREMSRPLRMLLISQPTRGVDVGAMEFIHQRIIRERDQGRPVLLISTELDEVMSLSDRVAVMYGGKIVAVVPADTSTEKIGLLMAGANPEDVVDE</sequence>
<dbReference type="EMBL" id="BAAATZ010000001">
    <property type="protein sequence ID" value="GAA2718159.1"/>
    <property type="molecule type" value="Genomic_DNA"/>
</dbReference>
<keyword evidence="1" id="KW-0547">Nucleotide-binding</keyword>
<feature type="domain" description="ABC transporter" evidence="3">
    <location>
        <begin position="3"/>
        <end position="238"/>
    </location>
</feature>
<dbReference type="SMART" id="SM00382">
    <property type="entry name" value="AAA"/>
    <property type="match status" value="2"/>
</dbReference>
<comment type="caution">
    <text evidence="4">The sequence shown here is derived from an EMBL/GenBank/DDBJ whole genome shotgun (WGS) entry which is preliminary data.</text>
</comment>
<dbReference type="PROSITE" id="PS50893">
    <property type="entry name" value="ABC_TRANSPORTER_2"/>
    <property type="match status" value="2"/>
</dbReference>
<dbReference type="PANTHER" id="PTHR43790:SF4">
    <property type="entry name" value="GUANOSINE IMPORT ATP-BINDING PROTEIN NUPO"/>
    <property type="match status" value="1"/>
</dbReference>